<reference evidence="2 3" key="1">
    <citation type="journal article" date="2011" name="Environ. Microbiol.">
        <title>Lausannevirus, a giant amoebal virus encoding histone doublets.</title>
        <authorList>
            <person name="Thomas V."/>
            <person name="Bertelli C."/>
            <person name="Collyn F."/>
            <person name="Casson N."/>
            <person name="Telenti A."/>
            <person name="Goesmann A."/>
            <person name="Croxatto A."/>
            <person name="Greub G."/>
        </authorList>
    </citation>
    <scope>NUCLEOTIDE SEQUENCE [LARGE SCALE GENOMIC DNA]</scope>
    <source>
        <strain evidence="2">7715</strain>
    </source>
</reference>
<sequence>MPRVHRHLCWRRNNKIFQNILSFENAVCSTHCDELNREYWILGFLSGLFERDNAVIFIESPHFASLGNVFDSLSTDRGRVKLGGLDVVVLEFRENCEKILEKKENEVADLLRQALEKLDREPKNEMKKAASRCIKDALTVLRLEKRGEAKIEMRSEEELLESERQQEISLGF</sequence>
<dbReference type="EMBL" id="HQ113105">
    <property type="protein sequence ID" value="AEA07249.1"/>
    <property type="molecule type" value="Genomic_DNA"/>
</dbReference>
<keyword evidence="3" id="KW-1185">Reference proteome</keyword>
<evidence type="ECO:0000313" key="3">
    <source>
        <dbReference type="Proteomes" id="UP000203366"/>
    </source>
</evidence>
<protein>
    <submittedName>
        <fullName evidence="2">Uncharacterized protein</fullName>
    </submittedName>
</protein>
<dbReference type="RefSeq" id="YP_004347361.1">
    <property type="nucleotide sequence ID" value="NC_015326.1"/>
</dbReference>
<evidence type="ECO:0000313" key="2">
    <source>
        <dbReference type="EMBL" id="AEA07249.1"/>
    </source>
</evidence>
<keyword evidence="1" id="KW-0175">Coiled coil</keyword>
<dbReference type="GeneID" id="10399981"/>
<gene>
    <name evidence="2" type="ORF">LAU_0399</name>
</gene>
<name>F2WLX6_9VIRU</name>
<evidence type="ECO:0000256" key="1">
    <source>
        <dbReference type="SAM" id="Coils"/>
    </source>
</evidence>
<feature type="coiled-coil region" evidence="1">
    <location>
        <begin position="93"/>
        <end position="121"/>
    </location>
</feature>
<organism evidence="2 3">
    <name type="scientific">Lausannevirus</name>
    <dbReference type="NCBI Taxonomy" id="999883"/>
    <lineage>
        <taxon>Viruses</taxon>
        <taxon>Varidnaviria</taxon>
        <taxon>Bamfordvirae</taxon>
        <taxon>Nucleocytoviricota</taxon>
        <taxon>Megaviricetes</taxon>
        <taxon>Pimascovirales</taxon>
        <taxon>Pimascovirales incertae sedis</taxon>
        <taxon>Marseilleviridae</taxon>
        <taxon>Losannavirus</taxon>
        <taxon>Losannavirus lausannense</taxon>
    </lineage>
</organism>
<accession>F2WLX6</accession>
<dbReference type="KEGG" id="vg:10399981"/>
<proteinExistence type="predicted"/>
<dbReference type="Proteomes" id="UP000203366">
    <property type="component" value="Segment"/>
</dbReference>